<dbReference type="PANTHER" id="PTHR10073">
    <property type="entry name" value="DNA MISMATCH REPAIR PROTEIN MLH, PMS, MUTL"/>
    <property type="match status" value="1"/>
</dbReference>
<dbReference type="GO" id="GO:0006298">
    <property type="term" value="P:mismatch repair"/>
    <property type="evidence" value="ECO:0000318"/>
    <property type="project" value="GO_Central"/>
</dbReference>
<dbReference type="Gene3D" id="3.30.565.10">
    <property type="entry name" value="Histidine kinase-like ATPase, C-terminal domain"/>
    <property type="match status" value="1"/>
</dbReference>
<dbReference type="OrthoDB" id="10254304at2759"/>
<dbReference type="SUPFAM" id="SSF55874">
    <property type="entry name" value="ATPase domain of HSP90 chaperone/DNA topoisomerase II/histidine kinase"/>
    <property type="match status" value="1"/>
</dbReference>
<dbReference type="InterPro" id="IPR042120">
    <property type="entry name" value="MutL_C_dimsub"/>
</dbReference>
<evidence type="ECO:0000313" key="6">
    <source>
        <dbReference type="EMBL" id="GAQ80719.1"/>
    </source>
</evidence>
<dbReference type="CDD" id="cd03484">
    <property type="entry name" value="MutL_Trans_hPMS_2_like"/>
    <property type="match status" value="1"/>
</dbReference>
<dbReference type="InterPro" id="IPR036890">
    <property type="entry name" value="HATPase_C_sf"/>
</dbReference>
<feature type="compositionally biased region" description="Basic and acidic residues" evidence="3">
    <location>
        <begin position="694"/>
        <end position="708"/>
    </location>
</feature>
<reference evidence="6 7" key="1">
    <citation type="journal article" date="2014" name="Nat. Commun.">
        <title>Klebsormidium flaccidum genome reveals primary factors for plant terrestrial adaptation.</title>
        <authorList>
            <person name="Hori K."/>
            <person name="Maruyama F."/>
            <person name="Fujisawa T."/>
            <person name="Togashi T."/>
            <person name="Yamamoto N."/>
            <person name="Seo M."/>
            <person name="Sato S."/>
            <person name="Yamada T."/>
            <person name="Mori H."/>
            <person name="Tajima N."/>
            <person name="Moriyama T."/>
            <person name="Ikeuchi M."/>
            <person name="Watanabe M."/>
            <person name="Wada H."/>
            <person name="Kobayashi K."/>
            <person name="Saito M."/>
            <person name="Masuda T."/>
            <person name="Sasaki-Sekimoto Y."/>
            <person name="Mashiguchi K."/>
            <person name="Awai K."/>
            <person name="Shimojima M."/>
            <person name="Masuda S."/>
            <person name="Iwai M."/>
            <person name="Nobusawa T."/>
            <person name="Narise T."/>
            <person name="Kondo S."/>
            <person name="Saito H."/>
            <person name="Sato R."/>
            <person name="Murakawa M."/>
            <person name="Ihara Y."/>
            <person name="Oshima-Yamada Y."/>
            <person name="Ohtaka K."/>
            <person name="Satoh M."/>
            <person name="Sonobe K."/>
            <person name="Ishii M."/>
            <person name="Ohtani R."/>
            <person name="Kanamori-Sato M."/>
            <person name="Honoki R."/>
            <person name="Miyazaki D."/>
            <person name="Mochizuki H."/>
            <person name="Umetsu J."/>
            <person name="Higashi K."/>
            <person name="Shibata D."/>
            <person name="Kamiya Y."/>
            <person name="Sato N."/>
            <person name="Nakamura Y."/>
            <person name="Tabata S."/>
            <person name="Ida S."/>
            <person name="Kurokawa K."/>
            <person name="Ohta H."/>
        </authorList>
    </citation>
    <scope>NUCLEOTIDE SEQUENCE [LARGE SCALE GENOMIC DNA]</scope>
    <source>
        <strain evidence="6 7">NIES-2285</strain>
    </source>
</reference>
<dbReference type="SMART" id="SM01340">
    <property type="entry name" value="DNA_mis_repair"/>
    <property type="match status" value="1"/>
</dbReference>
<dbReference type="InterPro" id="IPR002099">
    <property type="entry name" value="MutL/Mlh/PMS"/>
</dbReference>
<comment type="similarity">
    <text evidence="1">Belongs to the DNA mismatch repair MutL/HexB family.</text>
</comment>
<evidence type="ECO:0000259" key="5">
    <source>
        <dbReference type="SMART" id="SM01340"/>
    </source>
</evidence>
<feature type="compositionally biased region" description="Basic and acidic residues" evidence="3">
    <location>
        <begin position="779"/>
        <end position="789"/>
    </location>
</feature>
<proteinExistence type="inferred from homology"/>
<evidence type="ECO:0000259" key="4">
    <source>
        <dbReference type="SMART" id="SM00853"/>
    </source>
</evidence>
<dbReference type="GO" id="GO:0030983">
    <property type="term" value="F:mismatched DNA binding"/>
    <property type="evidence" value="ECO:0007669"/>
    <property type="project" value="InterPro"/>
</dbReference>
<dbReference type="InterPro" id="IPR037198">
    <property type="entry name" value="MutL_C_sf"/>
</dbReference>
<dbReference type="Pfam" id="PF13589">
    <property type="entry name" value="HATPase_c_3"/>
    <property type="match status" value="1"/>
</dbReference>
<feature type="compositionally biased region" description="Basic and acidic residues" evidence="3">
    <location>
        <begin position="601"/>
        <end position="611"/>
    </location>
</feature>
<dbReference type="SUPFAM" id="SSF118116">
    <property type="entry name" value="DNA mismatch repair protein MutL"/>
    <property type="match status" value="1"/>
</dbReference>
<feature type="domain" description="MutL C-terminal dimerisation" evidence="4">
    <location>
        <begin position="930"/>
        <end position="1086"/>
    </location>
</feature>
<evidence type="ECO:0000256" key="1">
    <source>
        <dbReference type="ARBA" id="ARBA00006082"/>
    </source>
</evidence>
<dbReference type="Pfam" id="PF08676">
    <property type="entry name" value="MutL_C"/>
    <property type="match status" value="1"/>
</dbReference>
<dbReference type="CDD" id="cd16926">
    <property type="entry name" value="HATPase_MutL-MLH-PMS-like"/>
    <property type="match status" value="1"/>
</dbReference>
<feature type="domain" description="DNA mismatch repair protein S5" evidence="5">
    <location>
        <begin position="223"/>
        <end position="343"/>
    </location>
</feature>
<sequence>MAGGSHQGGAIKPIDKAAVHRICSGQVVLDLATAVKELVENSLDAGARNIDIRLKEYGSELIEVADNGCGVAPENHAGLALKYHTSKISTFSDLTSLATFGFRGEALSSLCALADVTITTRTAAEPVATELVFDRNGRVASSRKVARAVGTTVAVGKLFSPLPVRHREFTRNVKREYGKLLTLLQAYALISTDVRLICTNQAGSAGRSTVIQTQGGRSVRDNIVTVFGTKFASSLEPIEVAIGDSHKVTGFVSKAGAGCGRASGDRQFLFVNGRPVEMPKVGKLLNETYRAFNSLQYPMAVLNFVLPTDSYDVNVTPDKRKIFLHTEADLLSALRTSLEQLYAPDKYVFRVQESQPAKEKGGAKAGKKRTLSVGGDEDESAESSDSEEEGGDEESENESEENMGEKGRGARRETGDAKKRKRSLSVGLEEDGSEEDGDIRDAEKRSSRDGRGSGEMEEEGTRGKGKNGTKRSLEAFSAGGEANGGEPSQGARKRRALSPGVEEQTGDETNGGVTRKMRSLADALEEEEGEDEEAGSESAEEIGGRNGTRSRRNKDRRDAEDDEEGSGAEVPSGEETRKGARASPQSEPPRNESEDEQEDTPQERTEPERGAGTRSAHFGRVRSAARTPVPLDAFLNVPAAGKAAPEKAAHAPWGIPQSGNGGSLAAETAPGKKPRQASLSGFLVRGKPSAGPPDVRRAADTCPDLRDSEDSDGVGSADGSPDESAKSERTGTALVRNKRGRSGGAEAGSAEPPAGERIPTATAAPERGGLEVLEDEVEHDVGASRRDSLGETAAQTPGSDVRKAPRNLRPPSADVRPNLSGGRTTIPDVGASLPDASPLPTDASTPSPDVRTDSPREAPSDDMRVAFDVGRLRQRWANWRAEQLETGRERKRGRQFAAASLGRAEAGDLDAATNELERVFNKKDFGKMDVCGQFNLGFIIARLDNDLFIVDQHASDEKFNFERLVRTTVLNKQPLLNPLGLDLTAAEEVTCQEHLQAFRRNGFELVEARDAPAGRRFKLAAVPFSKNITFGPDDVHELVSLLADAPIEAADSPGGSSPANAVRPSRVRTMLASRACRSSIMIGDPLNKQQMVKILRHLEGLDAPWNCPHGRPTMRHLVDLATLKL</sequence>
<dbReference type="GO" id="GO:0140664">
    <property type="term" value="F:ATP-dependent DNA damage sensor activity"/>
    <property type="evidence" value="ECO:0007669"/>
    <property type="project" value="InterPro"/>
</dbReference>
<feature type="compositionally biased region" description="Basic and acidic residues" evidence="3">
    <location>
        <begin position="850"/>
        <end position="861"/>
    </location>
</feature>
<dbReference type="GO" id="GO:0005524">
    <property type="term" value="F:ATP binding"/>
    <property type="evidence" value="ECO:0007669"/>
    <property type="project" value="InterPro"/>
</dbReference>
<dbReference type="FunFam" id="3.30.230.10:FF:000054">
    <property type="entry name" value="DNA mismatch repair protein PMS1"/>
    <property type="match status" value="1"/>
</dbReference>
<feature type="compositionally biased region" description="Basic and acidic residues" evidence="3">
    <location>
        <begin position="403"/>
        <end position="417"/>
    </location>
</feature>
<gene>
    <name evidence="6" type="ORF">KFL_000600360</name>
</gene>
<feature type="compositionally biased region" description="Low complexity" evidence="3">
    <location>
        <begin position="747"/>
        <end position="757"/>
    </location>
</feature>
<dbReference type="SUPFAM" id="SSF54211">
    <property type="entry name" value="Ribosomal protein S5 domain 2-like"/>
    <property type="match status" value="1"/>
</dbReference>
<evidence type="ECO:0000256" key="2">
    <source>
        <dbReference type="ARBA" id="ARBA00022763"/>
    </source>
</evidence>
<dbReference type="InterPro" id="IPR014721">
    <property type="entry name" value="Ribsml_uS5_D2-typ_fold_subgr"/>
</dbReference>
<keyword evidence="2" id="KW-0227">DNA damage</keyword>
<dbReference type="Gene3D" id="3.30.1540.20">
    <property type="entry name" value="MutL, C-terminal domain, dimerisation subdomain"/>
    <property type="match status" value="1"/>
</dbReference>
<dbReference type="FunFam" id="3.30.1370.100:FF:000001">
    <property type="entry name" value="Mismatch repair endonuclease pms1, putative"/>
    <property type="match status" value="1"/>
</dbReference>
<dbReference type="EMBL" id="DF237009">
    <property type="protein sequence ID" value="GAQ80719.1"/>
    <property type="molecule type" value="Genomic_DNA"/>
</dbReference>
<dbReference type="Proteomes" id="UP000054558">
    <property type="component" value="Unassembled WGS sequence"/>
</dbReference>
<dbReference type="PANTHER" id="PTHR10073:SF52">
    <property type="entry name" value="MISMATCH REPAIR ENDONUCLEASE PMS2"/>
    <property type="match status" value="1"/>
</dbReference>
<feature type="compositionally biased region" description="Basic and acidic residues" evidence="3">
    <location>
        <begin position="439"/>
        <end position="462"/>
    </location>
</feature>
<dbReference type="GO" id="GO:0016887">
    <property type="term" value="F:ATP hydrolysis activity"/>
    <property type="evidence" value="ECO:0000318"/>
    <property type="project" value="GO_Central"/>
</dbReference>
<dbReference type="FunFam" id="3.30.565.10:FF:000014">
    <property type="entry name" value="Mismatch repair endonuclease pms1, putative"/>
    <property type="match status" value="1"/>
</dbReference>
<dbReference type="GO" id="GO:0032389">
    <property type="term" value="C:MutLalpha complex"/>
    <property type="evidence" value="ECO:0000318"/>
    <property type="project" value="GO_Central"/>
</dbReference>
<dbReference type="Pfam" id="PF01119">
    <property type="entry name" value="DNA_mis_repair"/>
    <property type="match status" value="1"/>
</dbReference>
<dbReference type="InterPro" id="IPR042121">
    <property type="entry name" value="MutL_C_regsub"/>
</dbReference>
<dbReference type="OMA" id="MRPRRMP"/>
<dbReference type="InterPro" id="IPR014762">
    <property type="entry name" value="DNA_mismatch_repair_CS"/>
</dbReference>
<dbReference type="Gene3D" id="3.30.1370.100">
    <property type="entry name" value="MutL, C-terminal domain, regulatory subdomain"/>
    <property type="match status" value="1"/>
</dbReference>
<feature type="compositionally biased region" description="Acidic residues" evidence="3">
    <location>
        <begin position="428"/>
        <end position="438"/>
    </location>
</feature>
<dbReference type="PROSITE" id="PS00058">
    <property type="entry name" value="DNA_MISMATCH_REPAIR_1"/>
    <property type="match status" value="1"/>
</dbReference>
<evidence type="ECO:0000313" key="7">
    <source>
        <dbReference type="Proteomes" id="UP000054558"/>
    </source>
</evidence>
<dbReference type="AlphaFoldDB" id="A0A1Y1HU70"/>
<dbReference type="STRING" id="105231.A0A1Y1HU70"/>
<keyword evidence="7" id="KW-1185">Reference proteome</keyword>
<feature type="compositionally biased region" description="Acidic residues" evidence="3">
    <location>
        <begin position="523"/>
        <end position="540"/>
    </location>
</feature>
<organism evidence="6 7">
    <name type="scientific">Klebsormidium nitens</name>
    <name type="common">Green alga</name>
    <name type="synonym">Ulothrix nitens</name>
    <dbReference type="NCBI Taxonomy" id="105231"/>
    <lineage>
        <taxon>Eukaryota</taxon>
        <taxon>Viridiplantae</taxon>
        <taxon>Streptophyta</taxon>
        <taxon>Klebsormidiophyceae</taxon>
        <taxon>Klebsormidiales</taxon>
        <taxon>Klebsormidiaceae</taxon>
        <taxon>Klebsormidium</taxon>
    </lineage>
</organism>
<protein>
    <submittedName>
        <fullName evidence="6">DNA mismatch repair protein-MLH1 family</fullName>
    </submittedName>
</protein>
<evidence type="ECO:0000256" key="3">
    <source>
        <dbReference type="SAM" id="MobiDB-lite"/>
    </source>
</evidence>
<dbReference type="NCBIfam" id="TIGR00585">
    <property type="entry name" value="mutl"/>
    <property type="match status" value="1"/>
</dbReference>
<dbReference type="InterPro" id="IPR014790">
    <property type="entry name" value="MutL_C"/>
</dbReference>
<feature type="region of interest" description="Disordered" evidence="3">
    <location>
        <begin position="353"/>
        <end position="861"/>
    </location>
</feature>
<accession>A0A1Y1HU70</accession>
<dbReference type="Gene3D" id="3.30.230.10">
    <property type="match status" value="1"/>
</dbReference>
<dbReference type="InterPro" id="IPR020568">
    <property type="entry name" value="Ribosomal_Su5_D2-typ_SF"/>
</dbReference>
<name>A0A1Y1HU70_KLENI</name>
<dbReference type="InterPro" id="IPR013507">
    <property type="entry name" value="DNA_mismatch_S5_2-like"/>
</dbReference>
<feature type="compositionally biased region" description="Acidic residues" evidence="3">
    <location>
        <begin position="375"/>
        <end position="402"/>
    </location>
</feature>
<dbReference type="InterPro" id="IPR038973">
    <property type="entry name" value="MutL/Mlh/Pms-like"/>
</dbReference>
<dbReference type="SMART" id="SM00853">
    <property type="entry name" value="MutL_C"/>
    <property type="match status" value="1"/>
</dbReference>